<dbReference type="PANTHER" id="PTHR10309:SF0">
    <property type="entry name" value="MANNOSE-6-PHOSPHATE ISOMERASE"/>
    <property type="match status" value="1"/>
</dbReference>
<keyword evidence="11" id="KW-1185">Reference proteome</keyword>
<dbReference type="InterPro" id="IPR014710">
    <property type="entry name" value="RmlC-like_jellyroll"/>
</dbReference>
<evidence type="ECO:0000256" key="5">
    <source>
        <dbReference type="ARBA" id="ARBA00022833"/>
    </source>
</evidence>
<feature type="binding site" evidence="8">
    <location>
        <position position="92"/>
    </location>
    <ligand>
        <name>Zn(2+)</name>
        <dbReference type="ChEBI" id="CHEBI:29105"/>
    </ligand>
</feature>
<keyword evidence="6 10" id="KW-0413">Isomerase</keyword>
<dbReference type="PIRSF" id="PIRSF001480">
    <property type="entry name" value="Mannose-6-phosphate_isomerase"/>
    <property type="match status" value="1"/>
</dbReference>
<evidence type="ECO:0000256" key="1">
    <source>
        <dbReference type="ARBA" id="ARBA00000757"/>
    </source>
</evidence>
<dbReference type="EMBL" id="SSMC01000002">
    <property type="protein sequence ID" value="THD68104.1"/>
    <property type="molecule type" value="Genomic_DNA"/>
</dbReference>
<dbReference type="Proteomes" id="UP000305939">
    <property type="component" value="Unassembled WGS sequence"/>
</dbReference>
<dbReference type="PRINTS" id="PR00714">
    <property type="entry name" value="MAN6PISMRASE"/>
</dbReference>
<dbReference type="NCBIfam" id="TIGR00218">
    <property type="entry name" value="manA"/>
    <property type="match status" value="1"/>
</dbReference>
<dbReference type="PANTHER" id="PTHR10309">
    <property type="entry name" value="MANNOSE-6-PHOSPHATE ISOMERASE"/>
    <property type="match status" value="1"/>
</dbReference>
<dbReference type="OrthoDB" id="9808275at2"/>
<dbReference type="AlphaFoldDB" id="A0A4S3M130"/>
<evidence type="ECO:0000256" key="4">
    <source>
        <dbReference type="ARBA" id="ARBA00022723"/>
    </source>
</evidence>
<evidence type="ECO:0000259" key="9">
    <source>
        <dbReference type="Pfam" id="PF20511"/>
    </source>
</evidence>
<dbReference type="Pfam" id="PF20511">
    <property type="entry name" value="PMI_typeI_cat"/>
    <property type="match status" value="1"/>
</dbReference>
<dbReference type="GO" id="GO:0004476">
    <property type="term" value="F:mannose-6-phosphate isomerase activity"/>
    <property type="evidence" value="ECO:0007669"/>
    <property type="project" value="UniProtKB-EC"/>
</dbReference>
<feature type="binding site" evidence="8">
    <location>
        <position position="129"/>
    </location>
    <ligand>
        <name>Zn(2+)</name>
        <dbReference type="ChEBI" id="CHEBI:29105"/>
    </ligand>
</feature>
<dbReference type="EC" id="5.3.1.8" evidence="3"/>
<comment type="similarity">
    <text evidence="2">Belongs to the mannose-6-phosphate isomerase type 1 family.</text>
</comment>
<dbReference type="GO" id="GO:0008270">
    <property type="term" value="F:zinc ion binding"/>
    <property type="evidence" value="ECO:0007669"/>
    <property type="project" value="InterPro"/>
</dbReference>
<feature type="domain" description="Phosphomannose isomerase type I catalytic" evidence="9">
    <location>
        <begin position="7"/>
        <end position="145"/>
    </location>
</feature>
<sequence>MRRAYALNGKIQSYAWGGKDFVPELLGIEKNGNPFAEYWLGTHSKGPSQLVFPEGEIALQTYLKSLKKNAVSESELSFLFKVLDVEHMLSIQVHPSKEAAVSGFDQENSQGIPLDHPHRNFKDANHKPEIMVALSEFWLLHGFMPADGLLKRMRDVPEFHSLIPELLSGGLKGLYTKVMHQHEKERNAILRPLLDRIIPQYQRGELSKQSPHFWAAKAALQFGSTRSVDKGIYSIYFFNLVQLQRGEAIYQAAGVPHAYLKGQNIELMANSDNVLRGGLTTKHVDVPELLNHINFEETIPSVLRGTLQADQMERIYHCEAPDFQISRIDLPLGRSYKSKAVACEILLVIKGEVVLNEPCGHRMQLKKGKSVFIGAECEYDLSASSEAIVFKATRGKTKS</sequence>
<dbReference type="InterPro" id="IPR011051">
    <property type="entry name" value="RmlC_Cupin_sf"/>
</dbReference>
<dbReference type="CDD" id="cd07011">
    <property type="entry name" value="cupin_PMI_type_I_N"/>
    <property type="match status" value="1"/>
</dbReference>
<gene>
    <name evidence="10" type="primary">manA</name>
    <name evidence="10" type="ORF">E7Z59_08060</name>
</gene>
<protein>
    <recommendedName>
        <fullName evidence="3">mannose-6-phosphate isomerase</fullName>
        <ecNumber evidence="3">5.3.1.8</ecNumber>
    </recommendedName>
</protein>
<dbReference type="InterPro" id="IPR046457">
    <property type="entry name" value="PMI_typeI_cat"/>
</dbReference>
<evidence type="ECO:0000256" key="6">
    <source>
        <dbReference type="ARBA" id="ARBA00023235"/>
    </source>
</evidence>
<dbReference type="Gene3D" id="1.10.441.10">
    <property type="entry name" value="Phosphomannose Isomerase, domain 2"/>
    <property type="match status" value="1"/>
</dbReference>
<evidence type="ECO:0000256" key="8">
    <source>
        <dbReference type="PIRSR" id="PIRSR001480-2"/>
    </source>
</evidence>
<evidence type="ECO:0000313" key="11">
    <source>
        <dbReference type="Proteomes" id="UP000305939"/>
    </source>
</evidence>
<feature type="active site" evidence="7">
    <location>
        <position position="276"/>
    </location>
</feature>
<feature type="binding site" evidence="8">
    <location>
        <position position="94"/>
    </location>
    <ligand>
        <name>Zn(2+)</name>
        <dbReference type="ChEBI" id="CHEBI:29105"/>
    </ligand>
</feature>
<dbReference type="SUPFAM" id="SSF51182">
    <property type="entry name" value="RmlC-like cupins"/>
    <property type="match status" value="1"/>
</dbReference>
<dbReference type="InterPro" id="IPR001250">
    <property type="entry name" value="Man6P_Isoase-1"/>
</dbReference>
<dbReference type="Gene3D" id="2.60.120.10">
    <property type="entry name" value="Jelly Rolls"/>
    <property type="match status" value="2"/>
</dbReference>
<proteinExistence type="inferred from homology"/>
<name>A0A4S3M130_9FLAO</name>
<comment type="catalytic activity">
    <reaction evidence="1">
        <text>D-mannose 6-phosphate = D-fructose 6-phosphate</text>
        <dbReference type="Rhea" id="RHEA:12356"/>
        <dbReference type="ChEBI" id="CHEBI:58735"/>
        <dbReference type="ChEBI" id="CHEBI:61527"/>
        <dbReference type="EC" id="5.3.1.8"/>
    </reaction>
</comment>
<evidence type="ECO:0000256" key="2">
    <source>
        <dbReference type="ARBA" id="ARBA00010772"/>
    </source>
</evidence>
<reference evidence="10 11" key="1">
    <citation type="submission" date="2019-04" db="EMBL/GenBank/DDBJ databases">
        <title>Draft genome sequence of Robertkochia marina CC-AMO-30D.</title>
        <authorList>
            <person name="Hameed A."/>
            <person name="Lin S.-Y."/>
            <person name="Shahina M."/>
            <person name="Lai W.-A."/>
            <person name="Young C.-C."/>
        </authorList>
    </citation>
    <scope>NUCLEOTIDE SEQUENCE [LARGE SCALE GENOMIC DNA]</scope>
    <source>
        <strain evidence="10 11">CC-AMO-30D</strain>
    </source>
</reference>
<comment type="caution">
    <text evidence="10">The sequence shown here is derived from an EMBL/GenBank/DDBJ whole genome shotgun (WGS) entry which is preliminary data.</text>
</comment>
<evidence type="ECO:0000256" key="3">
    <source>
        <dbReference type="ARBA" id="ARBA00011956"/>
    </source>
</evidence>
<organism evidence="10 11">
    <name type="scientific">Robertkochia marina</name>
    <dbReference type="NCBI Taxonomy" id="1227945"/>
    <lineage>
        <taxon>Bacteria</taxon>
        <taxon>Pseudomonadati</taxon>
        <taxon>Bacteroidota</taxon>
        <taxon>Flavobacteriia</taxon>
        <taxon>Flavobacteriales</taxon>
        <taxon>Flavobacteriaceae</taxon>
        <taxon>Robertkochia</taxon>
    </lineage>
</organism>
<keyword evidence="4 8" id="KW-0479">Metal-binding</keyword>
<dbReference type="InterPro" id="IPR016305">
    <property type="entry name" value="Mannose-6-P_Isomerase"/>
</dbReference>
<accession>A0A4S3M130</accession>
<comment type="cofactor">
    <cofactor evidence="8">
        <name>Zn(2+)</name>
        <dbReference type="ChEBI" id="CHEBI:29105"/>
    </cofactor>
    <text evidence="8">Binds 1 zinc ion per subunit.</text>
</comment>
<evidence type="ECO:0000313" key="10">
    <source>
        <dbReference type="EMBL" id="THD68104.1"/>
    </source>
</evidence>
<keyword evidence="5 8" id="KW-0862">Zinc</keyword>
<feature type="binding site" evidence="8">
    <location>
        <position position="257"/>
    </location>
    <ligand>
        <name>Zn(2+)</name>
        <dbReference type="ChEBI" id="CHEBI:29105"/>
    </ligand>
</feature>
<evidence type="ECO:0000256" key="7">
    <source>
        <dbReference type="PIRSR" id="PIRSR001480-1"/>
    </source>
</evidence>
<dbReference type="GO" id="GO:0009298">
    <property type="term" value="P:GDP-mannose biosynthetic process"/>
    <property type="evidence" value="ECO:0007669"/>
    <property type="project" value="InterPro"/>
</dbReference>
<dbReference type="GO" id="GO:0005975">
    <property type="term" value="P:carbohydrate metabolic process"/>
    <property type="evidence" value="ECO:0007669"/>
    <property type="project" value="InterPro"/>
</dbReference>
<dbReference type="GO" id="GO:0005829">
    <property type="term" value="C:cytosol"/>
    <property type="evidence" value="ECO:0007669"/>
    <property type="project" value="TreeGrafter"/>
</dbReference>